<dbReference type="Pfam" id="PF13692">
    <property type="entry name" value="Glyco_trans_1_4"/>
    <property type="match status" value="1"/>
</dbReference>
<dbReference type="SUPFAM" id="SSF53756">
    <property type="entry name" value="UDP-Glycosyltransferase/glycogen phosphorylase"/>
    <property type="match status" value="1"/>
</dbReference>
<evidence type="ECO:0000256" key="1">
    <source>
        <dbReference type="ARBA" id="ARBA00021292"/>
    </source>
</evidence>
<dbReference type="PANTHER" id="PTHR12526:SF510">
    <property type="entry name" value="D-INOSITOL 3-PHOSPHATE GLYCOSYLTRANSFERASE"/>
    <property type="match status" value="1"/>
</dbReference>
<evidence type="ECO:0000259" key="5">
    <source>
        <dbReference type="Pfam" id="PF13439"/>
    </source>
</evidence>
<evidence type="ECO:0000313" key="7">
    <source>
        <dbReference type="Proteomes" id="UP001422759"/>
    </source>
</evidence>
<proteinExistence type="predicted"/>
<accession>A0ABP5LQ31</accession>
<feature type="domain" description="Glycosyltransferase subfamily 4-like N-terminal" evidence="5">
    <location>
        <begin position="21"/>
        <end position="170"/>
    </location>
</feature>
<evidence type="ECO:0000256" key="3">
    <source>
        <dbReference type="ARBA" id="ARBA00022679"/>
    </source>
</evidence>
<gene>
    <name evidence="6" type="ORF">GCM10009760_47250</name>
</gene>
<keyword evidence="2" id="KW-0328">Glycosyltransferase</keyword>
<evidence type="ECO:0000256" key="2">
    <source>
        <dbReference type="ARBA" id="ARBA00022676"/>
    </source>
</evidence>
<protein>
    <recommendedName>
        <fullName evidence="1">D-inositol 3-phosphate glycosyltransferase</fullName>
    </recommendedName>
</protein>
<reference evidence="7" key="1">
    <citation type="journal article" date="2019" name="Int. J. Syst. Evol. Microbiol.">
        <title>The Global Catalogue of Microorganisms (GCM) 10K type strain sequencing project: providing services to taxonomists for standard genome sequencing and annotation.</title>
        <authorList>
            <consortium name="The Broad Institute Genomics Platform"/>
            <consortium name="The Broad Institute Genome Sequencing Center for Infectious Disease"/>
            <person name="Wu L."/>
            <person name="Ma J."/>
        </authorList>
    </citation>
    <scope>NUCLEOTIDE SEQUENCE [LARGE SCALE GENOMIC DNA]</scope>
    <source>
        <strain evidence="7">JCM 14560</strain>
    </source>
</reference>
<evidence type="ECO:0000256" key="4">
    <source>
        <dbReference type="SAM" id="MobiDB-lite"/>
    </source>
</evidence>
<dbReference type="Pfam" id="PF13439">
    <property type="entry name" value="Glyco_transf_4"/>
    <property type="match status" value="1"/>
</dbReference>
<dbReference type="CDD" id="cd03801">
    <property type="entry name" value="GT4_PimA-like"/>
    <property type="match status" value="1"/>
</dbReference>
<keyword evidence="3" id="KW-0808">Transferase</keyword>
<dbReference type="RefSeq" id="WP_344467938.1">
    <property type="nucleotide sequence ID" value="NZ_BAAANT010000032.1"/>
</dbReference>
<dbReference type="Gene3D" id="3.40.50.2000">
    <property type="entry name" value="Glycogen Phosphorylase B"/>
    <property type="match status" value="2"/>
</dbReference>
<sequence>MSDAASAPPRVLHLVTDPGRSGAQNLARDLHAELLRRGQPSDLRALRPDPAGSPADGIPVLGPSACHPVTLRALRAAAREADVVVAHGSTTLQACALGLLGSGTPFVYVTSGDPRYCPGGRARRLWLAAFAHCAAAVSAISDGARQALIQSCRLPAARVRTIPNGRATERFRPAGSAEERRCARELLGLPPRGPLVAWIGSDAAEKRFDLALDVLERLPDVHLAVAGDCPLPDRRADRTGRAHFLGRLADSAPLYRAADALLLTSDSEGVPGALIEGTLAGLPAVATDVGWVRDLVLDGVTGALVPPGDAPALAEALGKVLAGSAELGAAARERALARFDLAVVTDAWQLLLQQVAGR</sequence>
<evidence type="ECO:0000313" key="6">
    <source>
        <dbReference type="EMBL" id="GAA2151640.1"/>
    </source>
</evidence>
<dbReference type="Proteomes" id="UP001422759">
    <property type="component" value="Unassembled WGS sequence"/>
</dbReference>
<dbReference type="EMBL" id="BAAANT010000032">
    <property type="protein sequence ID" value="GAA2151640.1"/>
    <property type="molecule type" value="Genomic_DNA"/>
</dbReference>
<organism evidence="6 7">
    <name type="scientific">Kitasatospora kazusensis</name>
    <dbReference type="NCBI Taxonomy" id="407974"/>
    <lineage>
        <taxon>Bacteria</taxon>
        <taxon>Bacillati</taxon>
        <taxon>Actinomycetota</taxon>
        <taxon>Actinomycetes</taxon>
        <taxon>Kitasatosporales</taxon>
        <taxon>Streptomycetaceae</taxon>
        <taxon>Kitasatospora</taxon>
    </lineage>
</organism>
<dbReference type="PANTHER" id="PTHR12526">
    <property type="entry name" value="GLYCOSYLTRANSFERASE"/>
    <property type="match status" value="1"/>
</dbReference>
<feature type="region of interest" description="Disordered" evidence="4">
    <location>
        <begin position="38"/>
        <end position="59"/>
    </location>
</feature>
<comment type="caution">
    <text evidence="6">The sequence shown here is derived from an EMBL/GenBank/DDBJ whole genome shotgun (WGS) entry which is preliminary data.</text>
</comment>
<name>A0ABP5LQ31_9ACTN</name>
<keyword evidence="7" id="KW-1185">Reference proteome</keyword>
<dbReference type="InterPro" id="IPR028098">
    <property type="entry name" value="Glyco_trans_4-like_N"/>
</dbReference>